<keyword evidence="2" id="KW-1185">Reference proteome</keyword>
<evidence type="ECO:0000313" key="2">
    <source>
        <dbReference type="Proteomes" id="UP000793456"/>
    </source>
</evidence>
<name>A0ACD3Q5L1_LARCR</name>
<reference evidence="1" key="1">
    <citation type="submission" date="2018-11" db="EMBL/GenBank/DDBJ databases">
        <title>The sequence and de novo assembly of Larimichthys crocea genome using PacBio and Hi-C technologies.</title>
        <authorList>
            <person name="Xu P."/>
            <person name="Chen B."/>
            <person name="Zhou Z."/>
            <person name="Ke Q."/>
            <person name="Wu Y."/>
            <person name="Bai H."/>
            <person name="Pu F."/>
        </authorList>
    </citation>
    <scope>NUCLEOTIDE SEQUENCE</scope>
    <source>
        <tissue evidence="1">Muscle</tissue>
    </source>
</reference>
<dbReference type="EMBL" id="CM011697">
    <property type="protein sequence ID" value="TMS02471.1"/>
    <property type="molecule type" value="Genomic_DNA"/>
</dbReference>
<sequence>MDTLNSQQRNLGWGLGATQQKQLSAKGPKLVHLYQLLLFTMPGTPVFTYGDEIGLTAGEGSASPKMVWDLEEKPAEGAEVNETVMAIQQQRIDTRKWFISLSDLRGKERSLLHGDYYSLYSSASSLSFLRLWDQSERFITAVNWGTTEETITFKLQPTEGVELPETATVKLSTDKNLKPDDSVSLDKLVLQPGQAVLLQFPYTG</sequence>
<accession>A0ACD3Q5L1</accession>
<proteinExistence type="predicted"/>
<gene>
    <name evidence="1" type="ORF">E3U43_008011</name>
</gene>
<evidence type="ECO:0000313" key="1">
    <source>
        <dbReference type="EMBL" id="TMS02471.1"/>
    </source>
</evidence>
<protein>
    <submittedName>
        <fullName evidence="1">Uncharacterized protein</fullName>
    </submittedName>
</protein>
<organism evidence="1 2">
    <name type="scientific">Larimichthys crocea</name>
    <name type="common">Large yellow croaker</name>
    <name type="synonym">Pseudosciaena crocea</name>
    <dbReference type="NCBI Taxonomy" id="215358"/>
    <lineage>
        <taxon>Eukaryota</taxon>
        <taxon>Metazoa</taxon>
        <taxon>Chordata</taxon>
        <taxon>Craniata</taxon>
        <taxon>Vertebrata</taxon>
        <taxon>Euteleostomi</taxon>
        <taxon>Actinopterygii</taxon>
        <taxon>Neopterygii</taxon>
        <taxon>Teleostei</taxon>
        <taxon>Neoteleostei</taxon>
        <taxon>Acanthomorphata</taxon>
        <taxon>Eupercaria</taxon>
        <taxon>Sciaenidae</taxon>
        <taxon>Larimichthys</taxon>
    </lineage>
</organism>
<dbReference type="Proteomes" id="UP000793456">
    <property type="component" value="Chromosome XXIV"/>
</dbReference>
<comment type="caution">
    <text evidence="1">The sequence shown here is derived from an EMBL/GenBank/DDBJ whole genome shotgun (WGS) entry which is preliminary data.</text>
</comment>